<keyword evidence="3 6" id="KW-0479">Metal-binding</keyword>
<evidence type="ECO:0000256" key="4">
    <source>
        <dbReference type="ARBA" id="ARBA00022833"/>
    </source>
</evidence>
<evidence type="ECO:0000256" key="5">
    <source>
        <dbReference type="ARBA" id="ARBA00023002"/>
    </source>
</evidence>
<feature type="domain" description="Alcohol dehydrogenase-like C-terminal" evidence="7">
    <location>
        <begin position="180"/>
        <end position="305"/>
    </location>
</feature>
<proteinExistence type="inferred from homology"/>
<evidence type="ECO:0000256" key="1">
    <source>
        <dbReference type="ARBA" id="ARBA00001947"/>
    </source>
</evidence>
<evidence type="ECO:0000259" key="7">
    <source>
        <dbReference type="Pfam" id="PF00107"/>
    </source>
</evidence>
<gene>
    <name evidence="9" type="ORF">OH818_28090</name>
</gene>
<reference evidence="9" key="1">
    <citation type="submission" date="2022-12" db="EMBL/GenBank/DDBJ databases">
        <title>Jiella pelagia sp. nov., isolated from phosphonate enriched culture of Northwest Pacific surface seawater.</title>
        <authorList>
            <person name="Shin D.Y."/>
            <person name="Hwang C.Y."/>
        </authorList>
    </citation>
    <scope>NUCLEOTIDE SEQUENCE</scope>
    <source>
        <strain evidence="9">HL-NP1</strain>
        <plasmid evidence="9">unnamed2</plasmid>
    </source>
</reference>
<dbReference type="PROSITE" id="PS00059">
    <property type="entry name" value="ADH_ZINC"/>
    <property type="match status" value="1"/>
</dbReference>
<organism evidence="9 10">
    <name type="scientific">Jiella pelagia</name>
    <dbReference type="NCBI Taxonomy" id="2986949"/>
    <lineage>
        <taxon>Bacteria</taxon>
        <taxon>Pseudomonadati</taxon>
        <taxon>Pseudomonadota</taxon>
        <taxon>Alphaproteobacteria</taxon>
        <taxon>Hyphomicrobiales</taxon>
        <taxon>Aurantimonadaceae</taxon>
        <taxon>Jiella</taxon>
    </lineage>
</organism>
<dbReference type="SUPFAM" id="SSF50129">
    <property type="entry name" value="GroES-like"/>
    <property type="match status" value="1"/>
</dbReference>
<keyword evidence="10" id="KW-1185">Reference proteome</keyword>
<dbReference type="SUPFAM" id="SSF51735">
    <property type="entry name" value="NAD(P)-binding Rossmann-fold domains"/>
    <property type="match status" value="1"/>
</dbReference>
<feature type="domain" description="Alcohol dehydrogenase-like N-terminal" evidence="8">
    <location>
        <begin position="24"/>
        <end position="140"/>
    </location>
</feature>
<dbReference type="RefSeq" id="WP_083591611.1">
    <property type="nucleotide sequence ID" value="NZ_CP114030.1"/>
</dbReference>
<accession>A0ABY7C622</accession>
<comment type="similarity">
    <text evidence="2 6">Belongs to the zinc-containing alcohol dehydrogenase family.</text>
</comment>
<dbReference type="InterPro" id="IPR002328">
    <property type="entry name" value="ADH_Zn_CS"/>
</dbReference>
<dbReference type="PANTHER" id="PTHR43161:SF9">
    <property type="entry name" value="SORBITOL DEHYDROGENASE"/>
    <property type="match status" value="1"/>
</dbReference>
<dbReference type="Proteomes" id="UP001164020">
    <property type="component" value="Plasmid unnamed2"/>
</dbReference>
<dbReference type="InterPro" id="IPR011032">
    <property type="entry name" value="GroES-like_sf"/>
</dbReference>
<evidence type="ECO:0000259" key="8">
    <source>
        <dbReference type="Pfam" id="PF08240"/>
    </source>
</evidence>
<dbReference type="Gene3D" id="3.40.50.720">
    <property type="entry name" value="NAD(P)-binding Rossmann-like Domain"/>
    <property type="match status" value="1"/>
</dbReference>
<evidence type="ECO:0000256" key="2">
    <source>
        <dbReference type="ARBA" id="ARBA00008072"/>
    </source>
</evidence>
<dbReference type="CDD" id="cd08232">
    <property type="entry name" value="idonate-5-DH"/>
    <property type="match status" value="1"/>
</dbReference>
<dbReference type="EMBL" id="CP114030">
    <property type="protein sequence ID" value="WAP71491.1"/>
    <property type="molecule type" value="Genomic_DNA"/>
</dbReference>
<dbReference type="Pfam" id="PF08240">
    <property type="entry name" value="ADH_N"/>
    <property type="match status" value="1"/>
</dbReference>
<evidence type="ECO:0000256" key="6">
    <source>
        <dbReference type="RuleBase" id="RU361277"/>
    </source>
</evidence>
<evidence type="ECO:0000313" key="10">
    <source>
        <dbReference type="Proteomes" id="UP001164020"/>
    </source>
</evidence>
<dbReference type="InterPro" id="IPR013149">
    <property type="entry name" value="ADH-like_C"/>
</dbReference>
<dbReference type="InterPro" id="IPR036291">
    <property type="entry name" value="NAD(P)-bd_dom_sf"/>
</dbReference>
<dbReference type="PANTHER" id="PTHR43161">
    <property type="entry name" value="SORBITOL DEHYDROGENASE"/>
    <property type="match status" value="1"/>
</dbReference>
<dbReference type="InterPro" id="IPR013154">
    <property type="entry name" value="ADH-like_N"/>
</dbReference>
<keyword evidence="4 6" id="KW-0862">Zinc</keyword>
<keyword evidence="5" id="KW-0560">Oxidoreductase</keyword>
<keyword evidence="9" id="KW-0614">Plasmid</keyword>
<geneLocation type="plasmid" evidence="9 10">
    <name>unnamed2</name>
</geneLocation>
<dbReference type="Pfam" id="PF00107">
    <property type="entry name" value="ADH_zinc_N"/>
    <property type="match status" value="1"/>
</dbReference>
<protein>
    <submittedName>
        <fullName evidence="9">L-idonate 5-dehydrogenase</fullName>
    </submittedName>
</protein>
<name>A0ABY7C622_9HYPH</name>
<dbReference type="Gene3D" id="3.90.180.10">
    <property type="entry name" value="Medium-chain alcohol dehydrogenases, catalytic domain"/>
    <property type="match status" value="1"/>
</dbReference>
<sequence length="349" mass="36565">MRAIVAHAPHDLRLDEREAAGDPGPGEVRLRLAVGGICGSDLHYYHNGGFGTVRLREPMILGHEVSGTVEALGKGVSKLAIGDIGALNPSRACGHCEECRRGLPNQCLDMVFNGSAMRFPHVQGLFRETLTVPEAQLIKAEGVADASLLALAEPFAVCLHAARRAGDLFGRTVVVFGCGPIGCLAVAAAKLAGAAKIVACDVHDAPLKIAEALGADRLVNTAANPGDLDDLKAGKGRTDCVFECSGHPGALAAALEILRPRGRLVTVGLGGAIEVPMSLVVTKEIEAVGSFRFDEEFAVAVNLIASGRADLSPLVTHRMPAARAIEAFDIASDRSQAMKIHLDLQDWDG</sequence>
<evidence type="ECO:0000256" key="3">
    <source>
        <dbReference type="ARBA" id="ARBA00022723"/>
    </source>
</evidence>
<evidence type="ECO:0000313" key="9">
    <source>
        <dbReference type="EMBL" id="WAP71491.1"/>
    </source>
</evidence>
<comment type="cofactor">
    <cofactor evidence="1 6">
        <name>Zn(2+)</name>
        <dbReference type="ChEBI" id="CHEBI:29105"/>
    </cofactor>
</comment>